<comment type="function">
    <text evidence="6">Catalyzes the GTP-dependent ribosomal translocation step during translation elongation. During this step, the ribosome changes from the pre-translocational (PRE) to the post-translocational (POST) state as the newly formed A-site-bound peptidyl-tRNA and P-site-bound deacylated tRNA move to the P and E sites, respectively. Catalyzes the coordinated movement of the two tRNA molecules, the mRNA and conformational changes in the ribosome.</text>
</comment>
<comment type="subcellular location">
    <subcellularLocation>
        <location evidence="6">Cytoplasm</location>
    </subcellularLocation>
</comment>
<feature type="binding site" evidence="6">
    <location>
        <begin position="16"/>
        <end position="23"/>
    </location>
    <ligand>
        <name>GTP</name>
        <dbReference type="ChEBI" id="CHEBI:37565"/>
    </ligand>
</feature>
<dbReference type="CDD" id="cd01434">
    <property type="entry name" value="EFG_mtEFG1_IV"/>
    <property type="match status" value="1"/>
</dbReference>
<dbReference type="FunFam" id="2.40.30.10:FF:000006">
    <property type="entry name" value="Elongation factor G"/>
    <property type="match status" value="1"/>
</dbReference>
<evidence type="ECO:0000256" key="4">
    <source>
        <dbReference type="ARBA" id="ARBA00022917"/>
    </source>
</evidence>
<dbReference type="SUPFAM" id="SSF52540">
    <property type="entry name" value="P-loop containing nucleoside triphosphate hydrolases"/>
    <property type="match status" value="1"/>
</dbReference>
<dbReference type="GO" id="GO:0003746">
    <property type="term" value="F:translation elongation factor activity"/>
    <property type="evidence" value="ECO:0007669"/>
    <property type="project" value="UniProtKB-UniRule"/>
</dbReference>
<dbReference type="PRINTS" id="PR00315">
    <property type="entry name" value="ELONGATNFCT"/>
</dbReference>
<feature type="binding site" evidence="6">
    <location>
        <begin position="80"/>
        <end position="84"/>
    </location>
    <ligand>
        <name>GTP</name>
        <dbReference type="ChEBI" id="CHEBI:37565"/>
    </ligand>
</feature>
<dbReference type="InterPro" id="IPR005517">
    <property type="entry name" value="Transl_elong_EFG/EF2_IV"/>
</dbReference>
<reference evidence="9 10" key="1">
    <citation type="submission" date="2018-08" db="EMBL/GenBank/DDBJ databases">
        <title>Genome analysis of the thermophilic bacterium of the candidate phylum Aminicenantes from deep subsurface aquifer revealed its physiology and ecological role.</title>
        <authorList>
            <person name="Kadnikov V.V."/>
            <person name="Mardanov A.V."/>
            <person name="Beletsky A.V."/>
            <person name="Karnachuk O.V."/>
            <person name="Ravin N.V."/>
        </authorList>
    </citation>
    <scope>NUCLEOTIDE SEQUENCE [LARGE SCALE GENOMIC DNA]</scope>
    <source>
        <strain evidence="9">BY38</strain>
    </source>
</reference>
<dbReference type="InterPro" id="IPR027417">
    <property type="entry name" value="P-loop_NTPase"/>
</dbReference>
<gene>
    <name evidence="6" type="primary">fusA</name>
    <name evidence="9" type="ORF">OP8BY_2321</name>
</gene>
<dbReference type="Proteomes" id="UP000257323">
    <property type="component" value="Unassembled WGS sequence"/>
</dbReference>
<dbReference type="NCBIfam" id="NF009381">
    <property type="entry name" value="PRK12740.1-5"/>
    <property type="match status" value="1"/>
</dbReference>
<dbReference type="SUPFAM" id="SSF54980">
    <property type="entry name" value="EF-G C-terminal domain-like"/>
    <property type="match status" value="2"/>
</dbReference>
<keyword evidence="4 6" id="KW-0648">Protein biosynthesis</keyword>
<dbReference type="Pfam" id="PF14492">
    <property type="entry name" value="EFG_III"/>
    <property type="match status" value="1"/>
</dbReference>
<dbReference type="AlphaFoldDB" id="A0A3E2BMC8"/>
<dbReference type="Gene3D" id="3.30.230.10">
    <property type="match status" value="1"/>
</dbReference>
<dbReference type="PROSITE" id="PS51722">
    <property type="entry name" value="G_TR_2"/>
    <property type="match status" value="1"/>
</dbReference>
<dbReference type="InterPro" id="IPR020568">
    <property type="entry name" value="Ribosomal_Su5_D2-typ_SF"/>
</dbReference>
<dbReference type="GO" id="GO:0005737">
    <property type="term" value="C:cytoplasm"/>
    <property type="evidence" value="ECO:0007669"/>
    <property type="project" value="UniProtKB-SubCell"/>
</dbReference>
<dbReference type="PANTHER" id="PTHR43261">
    <property type="entry name" value="TRANSLATION ELONGATION FACTOR G-RELATED"/>
    <property type="match status" value="1"/>
</dbReference>
<comment type="caution">
    <text evidence="9">The sequence shown here is derived from an EMBL/GenBank/DDBJ whole genome shotgun (WGS) entry which is preliminary data.</text>
</comment>
<dbReference type="InterPro" id="IPR035647">
    <property type="entry name" value="EFG_III/V"/>
</dbReference>
<evidence type="ECO:0000256" key="5">
    <source>
        <dbReference type="ARBA" id="ARBA00023134"/>
    </source>
</evidence>
<dbReference type="InterPro" id="IPR005225">
    <property type="entry name" value="Small_GTP-bd"/>
</dbReference>
<evidence type="ECO:0000256" key="7">
    <source>
        <dbReference type="NCBIfam" id="TIGR00484"/>
    </source>
</evidence>
<dbReference type="PROSITE" id="PS00301">
    <property type="entry name" value="G_TR_1"/>
    <property type="match status" value="1"/>
</dbReference>
<comment type="similarity">
    <text evidence="1 6">Belongs to the TRAFAC class translation factor GTPase superfamily. Classic translation factor GTPase family. EF-G/EF-2 subfamily.</text>
</comment>
<dbReference type="InterPro" id="IPR031157">
    <property type="entry name" value="G_TR_CS"/>
</dbReference>
<dbReference type="InterPro" id="IPR004540">
    <property type="entry name" value="Transl_elong_EFG/EF2"/>
</dbReference>
<dbReference type="InterPro" id="IPR009022">
    <property type="entry name" value="EFG_III"/>
</dbReference>
<dbReference type="Pfam" id="PF00009">
    <property type="entry name" value="GTP_EFTU"/>
    <property type="match status" value="1"/>
</dbReference>
<dbReference type="FunFam" id="3.30.70.240:FF:000001">
    <property type="entry name" value="Elongation factor G"/>
    <property type="match status" value="1"/>
</dbReference>
<dbReference type="NCBIfam" id="TIGR00484">
    <property type="entry name" value="EF-G"/>
    <property type="match status" value="1"/>
</dbReference>
<dbReference type="InterPro" id="IPR000795">
    <property type="entry name" value="T_Tr_GTP-bd_dom"/>
</dbReference>
<dbReference type="InterPro" id="IPR035649">
    <property type="entry name" value="EFG_V"/>
</dbReference>
<dbReference type="InterPro" id="IPR053905">
    <property type="entry name" value="EF-G-like_DII"/>
</dbReference>
<keyword evidence="6" id="KW-0963">Cytoplasm</keyword>
<dbReference type="GO" id="GO:0005525">
    <property type="term" value="F:GTP binding"/>
    <property type="evidence" value="ECO:0007669"/>
    <property type="project" value="UniProtKB-UniRule"/>
</dbReference>
<dbReference type="Pfam" id="PF22042">
    <property type="entry name" value="EF-G_D2"/>
    <property type="match status" value="1"/>
</dbReference>
<accession>A0A3E2BMC8</accession>
<organism evidence="9 10">
    <name type="scientific">Candidatus Saccharicenans subterraneus</name>
    <dbReference type="NCBI Taxonomy" id="2508984"/>
    <lineage>
        <taxon>Bacteria</taxon>
        <taxon>Candidatus Aminicenantota</taxon>
        <taxon>Candidatus Aminicenantia</taxon>
        <taxon>Candidatus Aminicenantales</taxon>
        <taxon>Candidatus Saccharicenantaceae</taxon>
        <taxon>Candidatus Saccharicenans</taxon>
    </lineage>
</organism>
<evidence type="ECO:0000313" key="9">
    <source>
        <dbReference type="EMBL" id="RFT15923.1"/>
    </source>
</evidence>
<dbReference type="SUPFAM" id="SSF54211">
    <property type="entry name" value="Ribosomal protein S5 domain 2-like"/>
    <property type="match status" value="1"/>
</dbReference>
<dbReference type="InterPro" id="IPR014721">
    <property type="entry name" value="Ribsml_uS5_D2-typ_fold_subgr"/>
</dbReference>
<dbReference type="SUPFAM" id="SSF50447">
    <property type="entry name" value="Translation proteins"/>
    <property type="match status" value="1"/>
</dbReference>
<dbReference type="Pfam" id="PF00679">
    <property type="entry name" value="EFG_C"/>
    <property type="match status" value="1"/>
</dbReference>
<keyword evidence="3 6" id="KW-0251">Elongation factor</keyword>
<protein>
    <recommendedName>
        <fullName evidence="6 7">Elongation factor G</fullName>
        <shortName evidence="6">EF-G</shortName>
    </recommendedName>
</protein>
<feature type="domain" description="Tr-type G" evidence="8">
    <location>
        <begin position="7"/>
        <end position="282"/>
    </location>
</feature>
<dbReference type="EMBL" id="QUAH01000006">
    <property type="protein sequence ID" value="RFT15923.1"/>
    <property type="molecule type" value="Genomic_DNA"/>
</dbReference>
<dbReference type="InterPro" id="IPR047872">
    <property type="entry name" value="EFG_IV"/>
</dbReference>
<keyword evidence="2 6" id="KW-0547">Nucleotide-binding</keyword>
<dbReference type="InterPro" id="IPR041095">
    <property type="entry name" value="EFG_II"/>
</dbReference>
<keyword evidence="5 6" id="KW-0342">GTP-binding</keyword>
<dbReference type="FunFam" id="3.40.50.300:FF:000029">
    <property type="entry name" value="Elongation factor G"/>
    <property type="match status" value="1"/>
</dbReference>
<dbReference type="GO" id="GO:0003924">
    <property type="term" value="F:GTPase activity"/>
    <property type="evidence" value="ECO:0007669"/>
    <property type="project" value="InterPro"/>
</dbReference>
<dbReference type="Pfam" id="PF03764">
    <property type="entry name" value="EFG_IV"/>
    <property type="match status" value="1"/>
</dbReference>
<dbReference type="Gene3D" id="2.40.30.10">
    <property type="entry name" value="Translation factors"/>
    <property type="match status" value="1"/>
</dbReference>
<dbReference type="NCBIfam" id="TIGR00231">
    <property type="entry name" value="small_GTP"/>
    <property type="match status" value="1"/>
</dbReference>
<evidence type="ECO:0000256" key="2">
    <source>
        <dbReference type="ARBA" id="ARBA00022741"/>
    </source>
</evidence>
<dbReference type="HAMAP" id="MF_00054_B">
    <property type="entry name" value="EF_G_EF_2_B"/>
    <property type="match status" value="1"/>
</dbReference>
<evidence type="ECO:0000256" key="3">
    <source>
        <dbReference type="ARBA" id="ARBA00022768"/>
    </source>
</evidence>
<evidence type="ECO:0000259" key="8">
    <source>
        <dbReference type="PROSITE" id="PS51722"/>
    </source>
</evidence>
<dbReference type="Gene3D" id="3.40.50.300">
    <property type="entry name" value="P-loop containing nucleotide triphosphate hydrolases"/>
    <property type="match status" value="1"/>
</dbReference>
<dbReference type="Gene3D" id="3.30.70.240">
    <property type="match status" value="1"/>
</dbReference>
<dbReference type="InterPro" id="IPR000640">
    <property type="entry name" value="EFG_V-like"/>
</dbReference>
<feature type="binding site" evidence="6">
    <location>
        <begin position="134"/>
        <end position="137"/>
    </location>
    <ligand>
        <name>GTP</name>
        <dbReference type="ChEBI" id="CHEBI:37565"/>
    </ligand>
</feature>
<evidence type="ECO:0000256" key="6">
    <source>
        <dbReference type="HAMAP-Rule" id="MF_00054"/>
    </source>
</evidence>
<dbReference type="CDD" id="cd16262">
    <property type="entry name" value="EFG_III"/>
    <property type="match status" value="1"/>
</dbReference>
<dbReference type="SMART" id="SM00838">
    <property type="entry name" value="EFG_C"/>
    <property type="match status" value="1"/>
</dbReference>
<sequence length="700" mass="78641">MRSCPIERVRNIGFMAHIDAGKTTTTERILYFTGITYKMGEVDEGTAVMDWMVQEQERGITITAAATTCYWKDHRINIIDTPGHVDFTAEVERSLRVLDGAIIILCAVGGVESQSETVWRQADKYRVPRIIYVNKMDRLGADPVRAVDEVRTRLGARPLPIQIPIGTEDKFVGVIDLVEKQEIVWKSDLLGTDFEKRPISEAYRAEVELRRKELLEVLSEVDDELMKKYLEDEEISPEEMRRAIRKGTVDLKFYPVLFGASFRNKGVHPLLDAIVDYLPSPVDIPPVKGFHPRTNQPEERKASDSEHFCALVFKIMTDPFLGSLAYFRVYSGKLKVGSSVYNATKDQEERVTRLLEMHSNKRREINEVYAGDIAAFGGMKTLSTGDTLCLKSRPILLEPPTFPEPVVSATIEPRTKADHQKLFSALEKFMSEDPTFRVVQDPMTGQTLVRGMGELHLEIIMDRLVREFGVQARLGRPQVAYKETITGEAEGEGKFVRQLGGKGQYGHCVIKVEPLPRGRGFEFVNRLKSGTIPAEFVPEIEKGIREAMEAGLVAGYPVTDVRTILLDSSYHDVDSVAIAYKIAAALAFKEAGQKAAPVLLEPIMKLEIVTPDEYVGGLVGDINARRGRIEAMELKGSSRVIRAFVPLSEMFGYATVLRTITQGRSSFSLEFFRYDPTPADVQEEIIARIEGRIPFTEARR</sequence>
<dbReference type="PANTHER" id="PTHR43261:SF1">
    <property type="entry name" value="RIBOSOME-RELEASING FACTOR 2, MITOCHONDRIAL"/>
    <property type="match status" value="1"/>
</dbReference>
<dbReference type="CDD" id="cd03713">
    <property type="entry name" value="EFG_mtEFG_C"/>
    <property type="match status" value="1"/>
</dbReference>
<dbReference type="GO" id="GO:0032790">
    <property type="term" value="P:ribosome disassembly"/>
    <property type="evidence" value="ECO:0007669"/>
    <property type="project" value="TreeGrafter"/>
</dbReference>
<evidence type="ECO:0000256" key="1">
    <source>
        <dbReference type="ARBA" id="ARBA00005870"/>
    </source>
</evidence>
<proteinExistence type="inferred from homology"/>
<dbReference type="CDD" id="cd04088">
    <property type="entry name" value="EFG_mtEFG_II"/>
    <property type="match status" value="1"/>
</dbReference>
<dbReference type="FunFam" id="3.30.70.870:FF:000001">
    <property type="entry name" value="Elongation factor G"/>
    <property type="match status" value="1"/>
</dbReference>
<dbReference type="Gene3D" id="3.30.70.870">
    <property type="entry name" value="Elongation Factor G (Translational Gtpase), domain 3"/>
    <property type="match status" value="1"/>
</dbReference>
<evidence type="ECO:0000313" key="10">
    <source>
        <dbReference type="Proteomes" id="UP000257323"/>
    </source>
</evidence>
<dbReference type="SMART" id="SM00889">
    <property type="entry name" value="EFG_IV"/>
    <property type="match status" value="1"/>
</dbReference>
<dbReference type="CDD" id="cd01886">
    <property type="entry name" value="EF-G"/>
    <property type="match status" value="1"/>
</dbReference>
<name>A0A3E2BMC8_9BACT</name>
<dbReference type="InterPro" id="IPR009000">
    <property type="entry name" value="Transl_B-barrel_sf"/>
</dbReference>